<feature type="transmembrane region" description="Helical" evidence="6">
    <location>
        <begin position="260"/>
        <end position="282"/>
    </location>
</feature>
<feature type="transmembrane region" description="Helical" evidence="6">
    <location>
        <begin position="357"/>
        <end position="382"/>
    </location>
</feature>
<dbReference type="InterPro" id="IPR013057">
    <property type="entry name" value="AA_transpt_TM"/>
</dbReference>
<keyword evidence="3 6" id="KW-1133">Transmembrane helix</keyword>
<sequence>MAPPKDNKQGQDSQNKQAEPTPEGSGTGRNSRSPTAGPSGRTTPTTTSSAEAGPSTATGEIPRSPPNQNTTSGSPPERQTSTVTLTRLTLPRTASNRSIASAPLIDPGPSRDIASIAGSSVYSAELEAYSSVPRNSVASGFPSRQTGTSRYVSSNDPSFSSRSVSQLEYAQRRHADLSRGRIQLDEGRSQSPSLYTLDRELKNYIVKRESTSYQYYPGTERTVFDYISERTDMYNTNLVESTAHLIKGSVGAGVLTMHEAYMIGGMWTSMAATVGFGLLIAYTMLRISKLSYPDLAEAAAATAPWARVRRYSKVFRYIVDCTIFIEMCGTCCIYQIIIAFTLKQMTEGLQTSFNTTIWPTLFVDIRMYILMSAPLLIPLCLIRSIKFMAPFAMLADIFVAICVMTTLYYSLISFNDDIANRPAWKDFQGFVKICAISLYSTSGICVALPVENHMKRPRQFPHALKYATLVVIILTVLTGVFGYWAWGEECKSPITIHMPLDTFTTVLQCLLVLMLSTTFAVQFWVPFRIVWHYIMKNYKSKQALWERLFRLVMAIVVTCVTMVFPHLIPAVVFLGQFCLGFIGLVFPAFIELMVDWEELLYSKKLRS</sequence>
<evidence type="ECO:0000256" key="6">
    <source>
        <dbReference type="SAM" id="Phobius"/>
    </source>
</evidence>
<gene>
    <name evidence="9" type="primary">LOC111357919</name>
</gene>
<feature type="transmembrane region" description="Helical" evidence="6">
    <location>
        <begin position="505"/>
        <end position="527"/>
    </location>
</feature>
<dbReference type="PANTHER" id="PTHR22950">
    <property type="entry name" value="AMINO ACID TRANSPORTER"/>
    <property type="match status" value="1"/>
</dbReference>
<evidence type="ECO:0000313" key="8">
    <source>
        <dbReference type="Proteomes" id="UP000301870"/>
    </source>
</evidence>
<dbReference type="GO" id="GO:0005774">
    <property type="term" value="C:vacuolar membrane"/>
    <property type="evidence" value="ECO:0007669"/>
    <property type="project" value="TreeGrafter"/>
</dbReference>
<evidence type="ECO:0000256" key="1">
    <source>
        <dbReference type="ARBA" id="ARBA00004141"/>
    </source>
</evidence>
<evidence type="ECO:0000313" key="9">
    <source>
        <dbReference type="RefSeq" id="XP_022828483.1"/>
    </source>
</evidence>
<feature type="compositionally biased region" description="Low complexity" evidence="5">
    <location>
        <begin position="78"/>
        <end position="93"/>
    </location>
</feature>
<feature type="domain" description="Amino acid transporter transmembrane" evidence="7">
    <location>
        <begin position="237"/>
        <end position="599"/>
    </location>
</feature>
<dbReference type="KEGG" id="sliu:111357919"/>
<comment type="subcellular location">
    <subcellularLocation>
        <location evidence="1">Membrane</location>
        <topology evidence="1">Multi-pass membrane protein</topology>
    </subcellularLocation>
</comment>
<accession>A0A9J7ECH1</accession>
<dbReference type="GeneID" id="111357919"/>
<keyword evidence="8" id="KW-1185">Reference proteome</keyword>
<name>A0A9J7ECH1_SPOLT</name>
<feature type="transmembrane region" description="Helical" evidence="6">
    <location>
        <begin position="574"/>
        <end position="594"/>
    </location>
</feature>
<proteinExistence type="predicted"/>
<keyword evidence="4 6" id="KW-0472">Membrane</keyword>
<feature type="compositionally biased region" description="Low complexity" evidence="5">
    <location>
        <begin position="34"/>
        <end position="59"/>
    </location>
</feature>
<feature type="transmembrane region" description="Helical" evidence="6">
    <location>
        <begin position="317"/>
        <end position="337"/>
    </location>
</feature>
<dbReference type="OrthoDB" id="10264777at2759"/>
<evidence type="ECO:0000256" key="2">
    <source>
        <dbReference type="ARBA" id="ARBA00022692"/>
    </source>
</evidence>
<feature type="region of interest" description="Disordered" evidence="5">
    <location>
        <begin position="1"/>
        <end position="110"/>
    </location>
</feature>
<protein>
    <submittedName>
        <fullName evidence="9">Proton-coupled amino acid transporter-like protein pathetic</fullName>
    </submittedName>
</protein>
<dbReference type="PANTHER" id="PTHR22950:SF349">
    <property type="entry name" value="AMINO ACID TRANSPORTER TRANSMEMBRANE DOMAIN-CONTAINING PROTEIN"/>
    <property type="match status" value="1"/>
</dbReference>
<evidence type="ECO:0000256" key="5">
    <source>
        <dbReference type="SAM" id="MobiDB-lite"/>
    </source>
</evidence>
<evidence type="ECO:0000256" key="4">
    <source>
        <dbReference type="ARBA" id="ARBA00023136"/>
    </source>
</evidence>
<feature type="transmembrane region" description="Helical" evidence="6">
    <location>
        <begin position="389"/>
        <end position="409"/>
    </location>
</feature>
<dbReference type="RefSeq" id="XP_022828483.1">
    <property type="nucleotide sequence ID" value="XM_022972715.1"/>
</dbReference>
<feature type="transmembrane region" description="Helical" evidence="6">
    <location>
        <begin position="463"/>
        <end position="485"/>
    </location>
</feature>
<dbReference type="Pfam" id="PF01490">
    <property type="entry name" value="Aa_trans"/>
    <property type="match status" value="1"/>
</dbReference>
<dbReference type="GO" id="GO:0015179">
    <property type="term" value="F:L-amino acid transmembrane transporter activity"/>
    <property type="evidence" value="ECO:0007669"/>
    <property type="project" value="TreeGrafter"/>
</dbReference>
<feature type="transmembrane region" description="Helical" evidence="6">
    <location>
        <begin position="429"/>
        <end position="451"/>
    </location>
</feature>
<evidence type="ECO:0000259" key="7">
    <source>
        <dbReference type="Pfam" id="PF01490"/>
    </source>
</evidence>
<organism evidence="8 9">
    <name type="scientific">Spodoptera litura</name>
    <name type="common">Asian cotton leafworm</name>
    <dbReference type="NCBI Taxonomy" id="69820"/>
    <lineage>
        <taxon>Eukaryota</taxon>
        <taxon>Metazoa</taxon>
        <taxon>Ecdysozoa</taxon>
        <taxon>Arthropoda</taxon>
        <taxon>Hexapoda</taxon>
        <taxon>Insecta</taxon>
        <taxon>Pterygota</taxon>
        <taxon>Neoptera</taxon>
        <taxon>Endopterygota</taxon>
        <taxon>Lepidoptera</taxon>
        <taxon>Glossata</taxon>
        <taxon>Ditrysia</taxon>
        <taxon>Noctuoidea</taxon>
        <taxon>Noctuidae</taxon>
        <taxon>Amphipyrinae</taxon>
        <taxon>Spodoptera</taxon>
    </lineage>
</organism>
<feature type="transmembrane region" description="Helical" evidence="6">
    <location>
        <begin position="548"/>
        <end position="568"/>
    </location>
</feature>
<keyword evidence="2 6" id="KW-0812">Transmembrane</keyword>
<dbReference type="AlphaFoldDB" id="A0A9J7ECH1"/>
<dbReference type="Proteomes" id="UP000301870">
    <property type="component" value="Chromosome 26"/>
</dbReference>
<reference evidence="9" key="1">
    <citation type="submission" date="2025-08" db="UniProtKB">
        <authorList>
            <consortium name="RefSeq"/>
        </authorList>
    </citation>
    <scope>IDENTIFICATION</scope>
    <source>
        <strain evidence="9">Ishihara</strain>
        <tissue evidence="9">Whole body</tissue>
    </source>
</reference>
<evidence type="ECO:0000256" key="3">
    <source>
        <dbReference type="ARBA" id="ARBA00022989"/>
    </source>
</evidence>
<feature type="region of interest" description="Disordered" evidence="5">
    <location>
        <begin position="134"/>
        <end position="166"/>
    </location>
</feature>